<dbReference type="InterPro" id="IPR046432">
    <property type="entry name" value="TASOR"/>
</dbReference>
<dbReference type="GO" id="GO:0060809">
    <property type="term" value="P:mesodermal to mesenchymal transition involved in gastrulation"/>
    <property type="evidence" value="ECO:0007669"/>
    <property type="project" value="Ensembl"/>
</dbReference>
<evidence type="ECO:0000259" key="5">
    <source>
        <dbReference type="Pfam" id="PF24630"/>
    </source>
</evidence>
<feature type="compositionally biased region" description="Acidic residues" evidence="2">
    <location>
        <begin position="1453"/>
        <end position="1465"/>
    </location>
</feature>
<dbReference type="InterPro" id="IPR022188">
    <property type="entry name" value="TASOR_DUF3715"/>
</dbReference>
<reference evidence="6" key="2">
    <citation type="submission" date="2025-08" db="UniProtKB">
        <authorList>
            <consortium name="Ensembl"/>
        </authorList>
    </citation>
    <scope>IDENTIFICATION</scope>
</reference>
<feature type="domain" description="TASOR PIN" evidence="5">
    <location>
        <begin position="1283"/>
        <end position="1423"/>
    </location>
</feature>
<reference evidence="6 7" key="1">
    <citation type="submission" date="2009-12" db="EMBL/GenBank/DDBJ databases">
        <title>The Genome Sequence of Anolis carolinensis (Green Anole Lizard).</title>
        <authorList>
            <consortium name="The Genome Sequencing Platform"/>
            <person name="Di Palma F."/>
            <person name="Alfoldi J."/>
            <person name="Heiman D."/>
            <person name="Young S."/>
            <person name="Grabherr M."/>
            <person name="Johnson J."/>
            <person name="Lander E.S."/>
            <person name="Lindblad-Toh K."/>
        </authorList>
    </citation>
    <scope>NUCLEOTIDE SEQUENCE [LARGE SCALE GENOMIC DNA]</scope>
    <source>
        <strain evidence="6 7">JBL SC #1</strain>
    </source>
</reference>
<dbReference type="SUPFAM" id="SSF56399">
    <property type="entry name" value="ADP-ribosylation"/>
    <property type="match status" value="1"/>
</dbReference>
<feature type="compositionally biased region" description="Basic and acidic residues" evidence="2">
    <location>
        <begin position="634"/>
        <end position="653"/>
    </location>
</feature>
<feature type="region of interest" description="Disordered" evidence="2">
    <location>
        <begin position="601"/>
        <end position="653"/>
    </location>
</feature>
<dbReference type="GO" id="GO:0045814">
    <property type="term" value="P:negative regulation of gene expression, epigenetic"/>
    <property type="evidence" value="ECO:0000318"/>
    <property type="project" value="GO_Central"/>
</dbReference>
<dbReference type="GO" id="GO:0097355">
    <property type="term" value="P:protein localization to heterochromatin"/>
    <property type="evidence" value="ECO:0000318"/>
    <property type="project" value="GO_Central"/>
</dbReference>
<dbReference type="Gene3D" id="3.90.228.10">
    <property type="match status" value="1"/>
</dbReference>
<feature type="region of interest" description="Disordered" evidence="2">
    <location>
        <begin position="1437"/>
        <end position="1467"/>
    </location>
</feature>
<dbReference type="OrthoDB" id="5960959at2759"/>
<dbReference type="Bgee" id="ENSACAG00000005826">
    <property type="expression patterns" value="Expressed in embryonic post-anal tail and 13 other cell types or tissues"/>
</dbReference>
<evidence type="ECO:0000313" key="7">
    <source>
        <dbReference type="Proteomes" id="UP000001646"/>
    </source>
</evidence>
<dbReference type="PANTHER" id="PTHR16207">
    <property type="entry name" value="SET DOMAIN-CONTAINING PROTEIN"/>
    <property type="match status" value="1"/>
</dbReference>
<dbReference type="GeneID" id="100556241"/>
<organism evidence="6 7">
    <name type="scientific">Anolis carolinensis</name>
    <name type="common">Green anole</name>
    <name type="synonym">American chameleon</name>
    <dbReference type="NCBI Taxonomy" id="28377"/>
    <lineage>
        <taxon>Eukaryota</taxon>
        <taxon>Metazoa</taxon>
        <taxon>Chordata</taxon>
        <taxon>Craniata</taxon>
        <taxon>Vertebrata</taxon>
        <taxon>Euteleostomi</taxon>
        <taxon>Lepidosauria</taxon>
        <taxon>Squamata</taxon>
        <taxon>Bifurcata</taxon>
        <taxon>Unidentata</taxon>
        <taxon>Episquamata</taxon>
        <taxon>Toxicofera</taxon>
        <taxon>Iguania</taxon>
        <taxon>Dactyloidae</taxon>
        <taxon>Anolis</taxon>
    </lineage>
</organism>
<protein>
    <submittedName>
        <fullName evidence="6">Transcription activation suppressor</fullName>
    </submittedName>
</protein>
<feature type="domain" description="TASOR alpha/beta" evidence="4">
    <location>
        <begin position="1185"/>
        <end position="1279"/>
    </location>
</feature>
<dbReference type="Pfam" id="PF12509">
    <property type="entry name" value="DUF3715"/>
    <property type="match status" value="1"/>
</dbReference>
<dbReference type="CDD" id="cd22569">
    <property type="entry name" value="TASOR_PBD"/>
    <property type="match status" value="1"/>
</dbReference>
<dbReference type="GO" id="GO:0005654">
    <property type="term" value="C:nucleoplasm"/>
    <property type="evidence" value="ECO:0000318"/>
    <property type="project" value="GO_Central"/>
</dbReference>
<dbReference type="RefSeq" id="XP_008103455.1">
    <property type="nucleotide sequence ID" value="XM_008105248.3"/>
</dbReference>
<dbReference type="InParanoid" id="A0A803SLZ1"/>
<dbReference type="CTD" id="23272"/>
<dbReference type="PANTHER" id="PTHR16207:SF1">
    <property type="entry name" value="PROTEIN TASOR"/>
    <property type="match status" value="1"/>
</dbReference>
<dbReference type="GO" id="GO:0003682">
    <property type="term" value="F:chromatin binding"/>
    <property type="evidence" value="ECO:0000318"/>
    <property type="project" value="GO_Central"/>
</dbReference>
<dbReference type="GO" id="GO:0008595">
    <property type="term" value="P:anterior/posterior axis specification, embryo"/>
    <property type="evidence" value="ECO:0007669"/>
    <property type="project" value="Ensembl"/>
</dbReference>
<dbReference type="GO" id="GO:0000792">
    <property type="term" value="C:heterochromatin"/>
    <property type="evidence" value="ECO:0000318"/>
    <property type="project" value="GO_Central"/>
</dbReference>
<dbReference type="Proteomes" id="UP000001646">
    <property type="component" value="Chromosome 2"/>
</dbReference>
<feature type="region of interest" description="Disordered" evidence="2">
    <location>
        <begin position="1"/>
        <end position="59"/>
    </location>
</feature>
<dbReference type="InterPro" id="IPR056243">
    <property type="entry name" value="TASOR_ab_dom"/>
</dbReference>
<dbReference type="Ensembl" id="ENSACAT00000047817.1">
    <property type="protein sequence ID" value="ENSACAP00000023981.1"/>
    <property type="gene ID" value="ENSACAG00000005826.4"/>
</dbReference>
<keyword evidence="7" id="KW-1185">Reference proteome</keyword>
<feature type="region of interest" description="Disordered" evidence="2">
    <location>
        <begin position="899"/>
        <end position="919"/>
    </location>
</feature>
<name>A0A803SLZ1_ANOCA</name>
<feature type="domain" description="TASOR pseudo-PARP" evidence="3">
    <location>
        <begin position="145"/>
        <end position="297"/>
    </location>
</feature>
<evidence type="ECO:0000256" key="2">
    <source>
        <dbReference type="SAM" id="MobiDB-lite"/>
    </source>
</evidence>
<reference evidence="6" key="3">
    <citation type="submission" date="2025-09" db="UniProtKB">
        <authorList>
            <consortium name="Ensembl"/>
        </authorList>
    </citation>
    <scope>IDENTIFICATION</scope>
</reference>
<evidence type="ECO:0000259" key="3">
    <source>
        <dbReference type="Pfam" id="PF12509"/>
    </source>
</evidence>
<dbReference type="GO" id="GO:0141005">
    <property type="term" value="P:transposable element silencing by heterochromatin formation"/>
    <property type="evidence" value="ECO:0007669"/>
    <property type="project" value="Ensembl"/>
</dbReference>
<dbReference type="Pfam" id="PF23314">
    <property type="entry name" value="TASOR_alpha-beta"/>
    <property type="match status" value="1"/>
</dbReference>
<proteinExistence type="inferred from homology"/>
<gene>
    <name evidence="6" type="primary">TASOR</name>
</gene>
<evidence type="ECO:0000256" key="1">
    <source>
        <dbReference type="ARBA" id="ARBA00008058"/>
    </source>
</evidence>
<accession>A0A803SLZ1</accession>
<comment type="similarity">
    <text evidence="1">Belongs to the TASOR family.</text>
</comment>
<evidence type="ECO:0000259" key="4">
    <source>
        <dbReference type="Pfam" id="PF23314"/>
    </source>
</evidence>
<dbReference type="GeneTree" id="ENSGT00530000063735"/>
<dbReference type="InterPro" id="IPR056242">
    <property type="entry name" value="PIN_TASOR"/>
</dbReference>
<sequence>MAEASAAGGCEKAPGPPQRAERSSSSSNDFPSGAEAEAFSQNGARPERSQSGDEEAAAALLDLPKAASAADDVPLKRNFQIPRKSREKKALFQPLTKESREFEDVMNILHSSYLEVHSKDNFIYKQASLIHNELFEKEFIEKRRELKRDGRLEKELVETYAFLKVDRELVQNICENGLQAGHSKITVLGSPFRGVYLSKYADLLQANPLDGKATGDIIIFKVIKGRTKTIYDNLGGNPMDSIVKNALDPTPKYECHISKNANRITSVLTYRAFERTQYYFYEYGFDEIRQRPRHVCPYAVVSFSCKGEKVQKYLPQARSKISNVDKSTDNTSYTLWNGQLLNRGTLVCHAALKSETRPLLPCKLPEKLDVDMVMSIEHLKQRFSTRALQKEAYSGEREEFRSGMYCSLYEIVEKTRSGSNLEGLLQKLETDKLVIVKPLVDGGYLLLLSPHQMASPYENRTGNPRTLQALFLFRNPRCVVTSAHKNEMKNENTSILQEPHVVMPEFTRFIQSLHYAYVNSRKDPRSDLNTTVEKYINDYLKRYSKYKEFVLFDYKDTLDEKKHLYPAPKNKSHIDSSLRAYIFGSDAYQMPVSKAKKLMDGYQKPQQFSPVSDCEAPEEESDYTKRKAKKRNNSKSEEIAAKRKPNHPRDYDQESIKELINLIHRKKKNIDNDSDTEDSRIENQLKRKLEGDSAPETLHSMIADLGGHDTDLRQQNISESPVPDSSLLMLLSKILSNPELPSTGLIKQPSPENYSDQAGDIKPIAVQIKEEPQFLVTAHVENTHLMDPQSPVKLETNVLCLPYSVDVSSCEADTTNHMRHLKDISTGSVSSFDGCSSPCSNTPLEQSYHRQNSSSNSISTTGINWKLMPIIGGAGRVPEEQLRMHGDNQTGLKSRDELFAYSPPKDASENDPRAISRRRNCDYPSTCSAFSDSQEGRIEDEVNIEQETKFEEQLETETNYCMSTSINGLIETAILEEYTLFTSKIQEMLKQKNIIYASRISRPVISAQERVMRLSEYICLQASDIAVQEYVERLSENLNNVILTSSCGIQSVPITCSSELVNDSDDTELNLPSVEIVPLSGDLDMEQFPEPPCSKVEGDSFIDEQDHLKTFDTGKEHSPLSANMEMKLAAEPNVCSADPVQQTDKVSKVADNSKVTTKTAVVGLISQLKPEVFDSIVKIMQDVQKNTVKFYIYEEQESTLCKEIKEYLTKLGNTECHPEQFLRRRADLDKLLIIIQNEDIANLIHKIPRLVTLKRLPCVSFAGVDSLDDVKNHTYNELFVSGGFIVSDESVLNPESVTVDKLSSFLKFLEELSTPDGKWQWKVHCKIQKKLKELGRTNANATSLLTLLNTYQKKHMVEILSYHSCDSQTRNPPELDCLIKLQAQNIQQRHIVFLTEKNVLTASCADNGIVVASLDLFMQNFKSLVGYHNLITDENCLPPPVDPERQSAPIENEKDEEDMSLDSGDETSQIEVCNDASKYDSHVKAFEKEAKGFHGADCGQKSQADALLPAEGRHCLLTEKTSKIDMQDIQPVTPVSTTRPVEGERTNSVEQVPLNNFQIYNRQLSVPHQFSHFNVLTHQTFLGPAYPMSTNQNQEGGNYFLSAYGQNLDMGQSPSPNSWDIRPFSKQN</sequence>
<dbReference type="Pfam" id="PF24630">
    <property type="entry name" value="PIN_TASOR"/>
    <property type="match status" value="1"/>
</dbReference>
<evidence type="ECO:0000313" key="6">
    <source>
        <dbReference type="Ensembl" id="ENSACAP00000023981.1"/>
    </source>
</evidence>